<feature type="region of interest" description="Disordered" evidence="1">
    <location>
        <begin position="379"/>
        <end position="452"/>
    </location>
</feature>
<evidence type="ECO:0000313" key="3">
    <source>
        <dbReference type="Proteomes" id="UP000479000"/>
    </source>
</evidence>
<dbReference type="OrthoDB" id="7417618at2759"/>
<reference evidence="2 3" key="1">
    <citation type="submission" date="2020-02" db="EMBL/GenBank/DDBJ databases">
        <authorList>
            <person name="Ferguson B K."/>
        </authorList>
    </citation>
    <scope>NUCLEOTIDE SEQUENCE [LARGE SCALE GENOMIC DNA]</scope>
</reference>
<accession>A0A6H5G783</accession>
<dbReference type="Proteomes" id="UP000479000">
    <property type="component" value="Unassembled WGS sequence"/>
</dbReference>
<protein>
    <submittedName>
        <fullName evidence="2">Uncharacterized protein</fullName>
    </submittedName>
</protein>
<gene>
    <name evidence="2" type="ORF">NTEN_LOCUS4913</name>
</gene>
<feature type="compositionally biased region" description="Polar residues" evidence="1">
    <location>
        <begin position="425"/>
        <end position="445"/>
    </location>
</feature>
<feature type="non-terminal residue" evidence="2">
    <location>
        <position position="1"/>
    </location>
</feature>
<sequence>SLLPGNFTFNEPLSFVEATGLTLRCRGARPPHTLSFVRGGGGGGAVDRYGRLPHEVVAPPPLPCPRAPDSRHRSRPPKISIIMHDFRLLTYRSSAPLECAHGMLRTREHTLVSRTSLLPAYRQFTVDEHPANAYYNCDKNVRIVRIWKYCVLFTHHCFFIILQQRATGSISTFGNSIDSSYLLSVSYPVAACSRSSQEFYFRLRIISALSKTKPTTEMADLQTLADKSDGMERKLDAILARLDKLDVMEADMKNLQSNFETDRKHVESKIHVQNSKIVSIEVRLRRKNLIWHGIERSEESDESDLSLIINIVNNIMKVPCSEAEFVDVYRIGKPEEGKVRPICTEFKHLDYKWKVLNQKKALFGSNIFVNLDLPIELRGPRTKRSRPDESNENPGPEDSRKRPPSSPAAQNQSKKNHTAFDRNVRPQQLRNNPTSQKNQGGSKSDNFFRPAK</sequence>
<dbReference type="AlphaFoldDB" id="A0A6H5G783"/>
<keyword evidence="3" id="KW-1185">Reference proteome</keyword>
<proteinExistence type="predicted"/>
<evidence type="ECO:0000256" key="1">
    <source>
        <dbReference type="SAM" id="MobiDB-lite"/>
    </source>
</evidence>
<name>A0A6H5G783_9HEMI</name>
<dbReference type="EMBL" id="CADCXU010007286">
    <property type="protein sequence ID" value="CAA9998630.1"/>
    <property type="molecule type" value="Genomic_DNA"/>
</dbReference>
<evidence type="ECO:0000313" key="2">
    <source>
        <dbReference type="EMBL" id="CAA9998630.1"/>
    </source>
</evidence>
<organism evidence="2 3">
    <name type="scientific">Nesidiocoris tenuis</name>
    <dbReference type="NCBI Taxonomy" id="355587"/>
    <lineage>
        <taxon>Eukaryota</taxon>
        <taxon>Metazoa</taxon>
        <taxon>Ecdysozoa</taxon>
        <taxon>Arthropoda</taxon>
        <taxon>Hexapoda</taxon>
        <taxon>Insecta</taxon>
        <taxon>Pterygota</taxon>
        <taxon>Neoptera</taxon>
        <taxon>Paraneoptera</taxon>
        <taxon>Hemiptera</taxon>
        <taxon>Heteroptera</taxon>
        <taxon>Panheteroptera</taxon>
        <taxon>Cimicomorpha</taxon>
        <taxon>Miridae</taxon>
        <taxon>Dicyphina</taxon>
        <taxon>Nesidiocoris</taxon>
    </lineage>
</organism>